<evidence type="ECO:0000259" key="1">
    <source>
        <dbReference type="SMART" id="SM00587"/>
    </source>
</evidence>
<dbReference type="AlphaFoldDB" id="A0A2A4K7V6"/>
<dbReference type="InterPro" id="IPR011009">
    <property type="entry name" value="Kinase-like_dom_sf"/>
</dbReference>
<evidence type="ECO:0000313" key="2">
    <source>
        <dbReference type="EMBL" id="PCG80018.1"/>
    </source>
</evidence>
<dbReference type="Pfam" id="PF02958">
    <property type="entry name" value="EcKL"/>
    <property type="match status" value="1"/>
</dbReference>
<dbReference type="InterPro" id="IPR015897">
    <property type="entry name" value="CHK_kinase-like"/>
</dbReference>
<organism evidence="2">
    <name type="scientific">Heliothis virescens</name>
    <name type="common">Tobacco budworm moth</name>
    <dbReference type="NCBI Taxonomy" id="7102"/>
    <lineage>
        <taxon>Eukaryota</taxon>
        <taxon>Metazoa</taxon>
        <taxon>Ecdysozoa</taxon>
        <taxon>Arthropoda</taxon>
        <taxon>Hexapoda</taxon>
        <taxon>Insecta</taxon>
        <taxon>Pterygota</taxon>
        <taxon>Neoptera</taxon>
        <taxon>Endopterygota</taxon>
        <taxon>Lepidoptera</taxon>
        <taxon>Glossata</taxon>
        <taxon>Ditrysia</taxon>
        <taxon>Noctuoidea</taxon>
        <taxon>Noctuidae</taxon>
        <taxon>Heliothinae</taxon>
        <taxon>Heliothis</taxon>
    </lineage>
</organism>
<dbReference type="InterPro" id="IPR004119">
    <property type="entry name" value="EcKL"/>
</dbReference>
<sequence>MQVETLPEIYPTEKKYICPNKVANNLDKSINSIIAKSGFIKYDVEKIPLSTNGGNYLGLLHEINIKGETKEGFKELNIFVKSIIPGESDFQILSVSDVYQIEVFAYKEFLKIIDELQEEAQVPLEERYKIVKCYDESNSEYVIMENIAKKGFTTGHRCDVVSLKFAELAMQELAKFHAFSFVLQEKRPEFFEQKIKTLKTPYSFCEQFYQMAVSTSKMTMNNIDDEDAKARLGKFCEGMVERYEKHFTDETKKICLCHGDYRPNNILMNMTDGEVRSTKTDIIPVDYQLMNYGCPVLDIFYFIYISTDRAFRQAHLTHLKDLYHETMTKFLKYFDIDVNLYYSKDQFEKDYKDKLDYGLSLSIMYLPFMLVSEDDIPDVTKTDMTDINFKLHDVFKDRMKGVIEDYVEWGIL</sequence>
<dbReference type="SMART" id="SM00587">
    <property type="entry name" value="CHK"/>
    <property type="match status" value="1"/>
</dbReference>
<name>A0A2A4K7V6_HELVI</name>
<protein>
    <recommendedName>
        <fullName evidence="1">CHK kinase-like domain-containing protein</fullName>
    </recommendedName>
</protein>
<dbReference type="PANTHER" id="PTHR11012">
    <property type="entry name" value="PROTEIN KINASE-LIKE DOMAIN-CONTAINING"/>
    <property type="match status" value="1"/>
</dbReference>
<accession>A0A2A4K7V6</accession>
<comment type="caution">
    <text evidence="2">The sequence shown here is derived from an EMBL/GenBank/DDBJ whole genome shotgun (WGS) entry which is preliminary data.</text>
</comment>
<feature type="domain" description="CHK kinase-like" evidence="1">
    <location>
        <begin position="142"/>
        <end position="333"/>
    </location>
</feature>
<gene>
    <name evidence="2" type="ORF">B5V51_12255</name>
</gene>
<dbReference type="Gene3D" id="3.90.1200.10">
    <property type="match status" value="1"/>
</dbReference>
<reference evidence="2" key="1">
    <citation type="submission" date="2017-09" db="EMBL/GenBank/DDBJ databases">
        <title>Contemporary evolution of a Lepidopteran species, Heliothis virescens, in response to modern agricultural practices.</title>
        <authorList>
            <person name="Fritz M.L."/>
            <person name="Deyonke A.M."/>
            <person name="Papanicolaou A."/>
            <person name="Micinski S."/>
            <person name="Westbrook J."/>
            <person name="Gould F."/>
        </authorList>
    </citation>
    <scope>NUCLEOTIDE SEQUENCE [LARGE SCALE GENOMIC DNA]</scope>
    <source>
        <strain evidence="2">HvINT-</strain>
        <tissue evidence="2">Whole body</tissue>
    </source>
</reference>
<dbReference type="EMBL" id="NWSH01000065">
    <property type="protein sequence ID" value="PCG80018.1"/>
    <property type="molecule type" value="Genomic_DNA"/>
</dbReference>
<dbReference type="SUPFAM" id="SSF56112">
    <property type="entry name" value="Protein kinase-like (PK-like)"/>
    <property type="match status" value="1"/>
</dbReference>
<proteinExistence type="predicted"/>
<dbReference type="PANTHER" id="PTHR11012:SF8">
    <property type="entry name" value="JUVENILE HORMONE-INDUCIBLE PROTEIN 26"/>
    <property type="match status" value="1"/>
</dbReference>